<dbReference type="RefSeq" id="WP_132689054.1">
    <property type="nucleotide sequence ID" value="NZ_SKBU01000008.1"/>
</dbReference>
<protein>
    <recommendedName>
        <fullName evidence="5">DUF3153 domain-containing protein</fullName>
    </recommendedName>
</protein>
<organism evidence="3 4">
    <name type="scientific">Rubrobacter taiwanensis</name>
    <dbReference type="NCBI Taxonomy" id="185139"/>
    <lineage>
        <taxon>Bacteria</taxon>
        <taxon>Bacillati</taxon>
        <taxon>Actinomycetota</taxon>
        <taxon>Rubrobacteria</taxon>
        <taxon>Rubrobacterales</taxon>
        <taxon>Rubrobacteraceae</taxon>
        <taxon>Rubrobacter</taxon>
    </lineage>
</organism>
<feature type="transmembrane region" description="Helical" evidence="1">
    <location>
        <begin position="162"/>
        <end position="182"/>
    </location>
</feature>
<comment type="caution">
    <text evidence="3">The sequence shown here is derived from an EMBL/GenBank/DDBJ whole genome shotgun (WGS) entry which is preliminary data.</text>
</comment>
<name>A0A4R1BPD9_9ACTN</name>
<sequence>MSGRLGALAGALFLILSLSGCAAGELVDTAVETHVRPDGSAERRVMISAGREGIPLSPERAWSLPEPGVSLEGRGVVRGRVFEDLRREGDGMRLAATDRGFWVTYEFADRLEGWDASGGTAYKLVMPGRISEAPGGRVDGGVAIWRLAEGEREEVRASSTYIRWWAVVAAGAALLAGIALVVGGRAAALVRGVGLWLWTGDVKRRE</sequence>
<evidence type="ECO:0000313" key="4">
    <source>
        <dbReference type="Proteomes" id="UP000295244"/>
    </source>
</evidence>
<dbReference type="PROSITE" id="PS51257">
    <property type="entry name" value="PROKAR_LIPOPROTEIN"/>
    <property type="match status" value="1"/>
</dbReference>
<dbReference type="Proteomes" id="UP000295244">
    <property type="component" value="Unassembled WGS sequence"/>
</dbReference>
<keyword evidence="2" id="KW-0732">Signal</keyword>
<proteinExistence type="predicted"/>
<evidence type="ECO:0008006" key="5">
    <source>
        <dbReference type="Google" id="ProtNLM"/>
    </source>
</evidence>
<dbReference type="OrthoDB" id="9789529at2"/>
<feature type="signal peptide" evidence="2">
    <location>
        <begin position="1"/>
        <end position="22"/>
    </location>
</feature>
<feature type="chain" id="PRO_5039211386" description="DUF3153 domain-containing protein" evidence="2">
    <location>
        <begin position="23"/>
        <end position="206"/>
    </location>
</feature>
<dbReference type="EMBL" id="SKBU01000008">
    <property type="protein sequence ID" value="TCJ19401.1"/>
    <property type="molecule type" value="Genomic_DNA"/>
</dbReference>
<keyword evidence="1" id="KW-0812">Transmembrane</keyword>
<reference evidence="3 4" key="1">
    <citation type="submission" date="2019-03" db="EMBL/GenBank/DDBJ databases">
        <title>Whole genome sequence of a novel Rubrobacter taiwanensis strain, isolated from Yellowstone National Park.</title>
        <authorList>
            <person name="Freed S."/>
            <person name="Ramaley R.F."/>
            <person name="Kyndt J.A."/>
        </authorList>
    </citation>
    <scope>NUCLEOTIDE SEQUENCE [LARGE SCALE GENOMIC DNA]</scope>
    <source>
        <strain evidence="3 4">Yellowstone</strain>
    </source>
</reference>
<dbReference type="AlphaFoldDB" id="A0A4R1BPD9"/>
<evidence type="ECO:0000313" key="3">
    <source>
        <dbReference type="EMBL" id="TCJ19401.1"/>
    </source>
</evidence>
<evidence type="ECO:0000256" key="2">
    <source>
        <dbReference type="SAM" id="SignalP"/>
    </source>
</evidence>
<keyword evidence="1" id="KW-0472">Membrane</keyword>
<keyword evidence="4" id="KW-1185">Reference proteome</keyword>
<accession>A0A4R1BPD9</accession>
<keyword evidence="1" id="KW-1133">Transmembrane helix</keyword>
<evidence type="ECO:0000256" key="1">
    <source>
        <dbReference type="SAM" id="Phobius"/>
    </source>
</evidence>
<gene>
    <name evidence="3" type="ORF">E0L93_04415</name>
</gene>